<dbReference type="InterPro" id="IPR002541">
    <property type="entry name" value="Cyt_c_assembly"/>
</dbReference>
<feature type="transmembrane region" description="Helical" evidence="1">
    <location>
        <begin position="112"/>
        <end position="131"/>
    </location>
</feature>
<proteinExistence type="predicted"/>
<evidence type="ECO:0000256" key="1">
    <source>
        <dbReference type="SAM" id="Phobius"/>
    </source>
</evidence>
<protein>
    <submittedName>
        <fullName evidence="3">ABC-type uncharacterized transport system, permease component</fullName>
    </submittedName>
</protein>
<evidence type="ECO:0000259" key="2">
    <source>
        <dbReference type="Pfam" id="PF01578"/>
    </source>
</evidence>
<feature type="transmembrane region" description="Helical" evidence="1">
    <location>
        <begin position="6"/>
        <end position="25"/>
    </location>
</feature>
<dbReference type="PANTHER" id="PTHR38034">
    <property type="entry name" value="INNER MEMBRANE PROTEIN YPJD"/>
    <property type="match status" value="1"/>
</dbReference>
<dbReference type="PANTHER" id="PTHR38034:SF1">
    <property type="entry name" value="INNER MEMBRANE PROTEIN YPJD"/>
    <property type="match status" value="1"/>
</dbReference>
<keyword evidence="1" id="KW-1133">Transmembrane helix</keyword>
<keyword evidence="1" id="KW-0472">Membrane</keyword>
<name>A0A1W2AB13_9BURK</name>
<feature type="transmembrane region" description="Helical" evidence="1">
    <location>
        <begin position="143"/>
        <end position="169"/>
    </location>
</feature>
<dbReference type="Proteomes" id="UP000192708">
    <property type="component" value="Unassembled WGS sequence"/>
</dbReference>
<dbReference type="EMBL" id="FWXJ01000008">
    <property type="protein sequence ID" value="SMC57438.1"/>
    <property type="molecule type" value="Genomic_DNA"/>
</dbReference>
<dbReference type="OrthoDB" id="9780793at2"/>
<evidence type="ECO:0000313" key="3">
    <source>
        <dbReference type="EMBL" id="SMC57438.1"/>
    </source>
</evidence>
<feature type="domain" description="Cytochrome c assembly protein" evidence="2">
    <location>
        <begin position="84"/>
        <end position="302"/>
    </location>
</feature>
<accession>A0A1W2AB13</accession>
<dbReference type="STRING" id="1938817.SAMN06296008_10853"/>
<feature type="transmembrane region" description="Helical" evidence="1">
    <location>
        <begin position="280"/>
        <end position="299"/>
    </location>
</feature>
<feature type="transmembrane region" description="Helical" evidence="1">
    <location>
        <begin position="52"/>
        <end position="73"/>
    </location>
</feature>
<gene>
    <name evidence="3" type="ORF">SAMN06296008_10853</name>
</gene>
<feature type="transmembrane region" description="Helical" evidence="1">
    <location>
        <begin position="79"/>
        <end position="100"/>
    </location>
</feature>
<feature type="transmembrane region" description="Helical" evidence="1">
    <location>
        <begin position="250"/>
        <end position="268"/>
    </location>
</feature>
<keyword evidence="1" id="KW-0812">Transmembrane</keyword>
<dbReference type="InterPro" id="IPR052372">
    <property type="entry name" value="YpjD/HemX"/>
</dbReference>
<dbReference type="GO" id="GO:0017004">
    <property type="term" value="P:cytochrome complex assembly"/>
    <property type="evidence" value="ECO:0007669"/>
    <property type="project" value="InterPro"/>
</dbReference>
<keyword evidence="4" id="KW-1185">Reference proteome</keyword>
<dbReference type="RefSeq" id="WP_084283703.1">
    <property type="nucleotide sequence ID" value="NZ_FWXJ01000008.1"/>
</dbReference>
<dbReference type="AlphaFoldDB" id="A0A1W2AB13"/>
<sequence>MLLIFPSLAYAIILIALLAMSKKIARSHQDQQDKDQDDVTLAAIGLKNQESIGLQMIIFILLVLHGLVCFQDIVTPEGIVFGFAQALSLMAWVGVAIYWMEGWYFNLRGMMPMILAIAMFSSFLPSVYQGAVLSTAAVVSHGFILHFITANMAVGVLFLAAIQAILIGWQEKNLRSQFKEKNAPKLNFSHVLLLGQKKAFLEQLPPLVTMEKVLFNMIGIGFVLLSIAVFSGVFFSQELFGRPLIFDHKTVLSILSWVLFGGVLFVHWKNGLRGSQALKWILGSFAILLLSYIGSRFVLEVILQRA</sequence>
<feature type="transmembrane region" description="Helical" evidence="1">
    <location>
        <begin position="213"/>
        <end position="235"/>
    </location>
</feature>
<evidence type="ECO:0000313" key="4">
    <source>
        <dbReference type="Proteomes" id="UP000192708"/>
    </source>
</evidence>
<reference evidence="3 4" key="1">
    <citation type="submission" date="2017-04" db="EMBL/GenBank/DDBJ databases">
        <authorList>
            <person name="Afonso C.L."/>
            <person name="Miller P.J."/>
            <person name="Scott M.A."/>
            <person name="Spackman E."/>
            <person name="Goraichik I."/>
            <person name="Dimitrov K.M."/>
            <person name="Suarez D.L."/>
            <person name="Swayne D.E."/>
        </authorList>
    </citation>
    <scope>NUCLEOTIDE SEQUENCE [LARGE SCALE GENOMIC DNA]</scope>
    <source>
        <strain evidence="3 4">VK13</strain>
    </source>
</reference>
<organism evidence="3 4">
    <name type="scientific">Polynucleobacter kasalickyi</name>
    <dbReference type="NCBI Taxonomy" id="1938817"/>
    <lineage>
        <taxon>Bacteria</taxon>
        <taxon>Pseudomonadati</taxon>
        <taxon>Pseudomonadota</taxon>
        <taxon>Betaproteobacteria</taxon>
        <taxon>Burkholderiales</taxon>
        <taxon>Burkholderiaceae</taxon>
        <taxon>Polynucleobacter</taxon>
    </lineage>
</organism>
<dbReference type="GO" id="GO:0020037">
    <property type="term" value="F:heme binding"/>
    <property type="evidence" value="ECO:0007669"/>
    <property type="project" value="InterPro"/>
</dbReference>
<dbReference type="Pfam" id="PF01578">
    <property type="entry name" value="Cytochrom_C_asm"/>
    <property type="match status" value="1"/>
</dbReference>